<feature type="domain" description="Rap-GAP" evidence="3">
    <location>
        <begin position="326"/>
        <end position="542"/>
    </location>
</feature>
<sequence length="677" mass="76376">MEVAPSPTVQECCEWVSDNVLALETDDDVAIELDSLSILVNALDAPMEIIQQLQQQIHDLKKIQKTTLLDDVIKSAQEICNECRKCITAAPSFIHSCFIDFNLELPRILPVTHPTNYSSMWPDQMDPRAYWFRQYFVGKPYITLIERDDTLGYHPIIISVVKERIDSKFRYRIISRGKQIHSQRYVVQETIAKETESNLELLGQGYFLDNNFSLLNQHDYSKSKGGVGGEGGKKTGNTTTTTTTITTTTTTSQPRRRPLRSISSAIINKNNGTATITTTTTNSSNQNLETRLLRAAIRSICSDIDLRLFRELSAEATILSGLEKGILRYDEMEIPKFYKFGVLSVKNGQTTEEAWFANSNVSESLERFLNIIGRPIELEGYKGYTAGLDTKSGESGKFSYATSWRDYEIMFHVAPLMPCRKNDKQQVHRKRYIGNDIVCIVFVEGNECNFDPDRIRSQFLHVYIVIHPEIINGKEAWRIQVINKKNVPECSPLLPSPSIIFDENELRGFLMLKMINAENAALKCDSFAIPNNKGRIGVLKALSETGLRFNYTTDLSLRQQQQYNYYDGNNDRMIIMGGERPKSAGAQRISRGSMRSLRAALTDTNNSRAMTPDAPPIPTTSRSSMLRDWKNITRRKSSGGHSPIDSNSISGGSSRGPSPLLTNRPILLDDTEVYIKN</sequence>
<organism evidence="4 5">
    <name type="scientific">Circinella minor</name>
    <dbReference type="NCBI Taxonomy" id="1195481"/>
    <lineage>
        <taxon>Eukaryota</taxon>
        <taxon>Fungi</taxon>
        <taxon>Fungi incertae sedis</taxon>
        <taxon>Mucoromycota</taxon>
        <taxon>Mucoromycotina</taxon>
        <taxon>Mucoromycetes</taxon>
        <taxon>Mucorales</taxon>
        <taxon>Lichtheimiaceae</taxon>
        <taxon>Circinella</taxon>
    </lineage>
</organism>
<keyword evidence="1" id="KW-0343">GTPase activation</keyword>
<dbReference type="Gene3D" id="3.30.1120.160">
    <property type="match status" value="1"/>
</dbReference>
<dbReference type="FunFam" id="3.40.50.11210:FF:000001">
    <property type="entry name" value="Ral GTPase-activating protein subunit alpha-1 isoform 1"/>
    <property type="match status" value="1"/>
</dbReference>
<evidence type="ECO:0000313" key="4">
    <source>
        <dbReference type="EMBL" id="KAG2219577.1"/>
    </source>
</evidence>
<dbReference type="PROSITE" id="PS50085">
    <property type="entry name" value="RAPGAP"/>
    <property type="match status" value="1"/>
</dbReference>
<reference evidence="4 5" key="1">
    <citation type="submission" date="2020-12" db="EMBL/GenBank/DDBJ databases">
        <title>Metabolic potential, ecology and presence of endohyphal bacteria is reflected in genomic diversity of Mucoromycotina.</title>
        <authorList>
            <person name="Muszewska A."/>
            <person name="Okrasinska A."/>
            <person name="Steczkiewicz K."/>
            <person name="Drgas O."/>
            <person name="Orlowska M."/>
            <person name="Perlinska-Lenart U."/>
            <person name="Aleksandrzak-Piekarczyk T."/>
            <person name="Szatraj K."/>
            <person name="Zielenkiewicz U."/>
            <person name="Pilsyk S."/>
            <person name="Malc E."/>
            <person name="Mieczkowski P."/>
            <person name="Kruszewska J.S."/>
            <person name="Biernat P."/>
            <person name="Pawlowska J."/>
        </authorList>
    </citation>
    <scope>NUCLEOTIDE SEQUENCE [LARGE SCALE GENOMIC DNA]</scope>
    <source>
        <strain evidence="4 5">CBS 142.35</strain>
    </source>
</reference>
<dbReference type="AlphaFoldDB" id="A0A8H7VHY8"/>
<feature type="region of interest" description="Disordered" evidence="2">
    <location>
        <begin position="603"/>
        <end position="664"/>
    </location>
</feature>
<evidence type="ECO:0000256" key="2">
    <source>
        <dbReference type="SAM" id="MobiDB-lite"/>
    </source>
</evidence>
<dbReference type="Proteomes" id="UP000646827">
    <property type="component" value="Unassembled WGS sequence"/>
</dbReference>
<dbReference type="SUPFAM" id="SSF111347">
    <property type="entry name" value="Rap/Ran-GAP"/>
    <property type="match status" value="1"/>
</dbReference>
<dbReference type="OrthoDB" id="2499658at2759"/>
<dbReference type="InterPro" id="IPR050989">
    <property type="entry name" value="Rap1_Ran_GAP"/>
</dbReference>
<evidence type="ECO:0000313" key="5">
    <source>
        <dbReference type="Proteomes" id="UP000646827"/>
    </source>
</evidence>
<dbReference type="EMBL" id="JAEPRB010000173">
    <property type="protein sequence ID" value="KAG2219577.1"/>
    <property type="molecule type" value="Genomic_DNA"/>
</dbReference>
<evidence type="ECO:0000259" key="3">
    <source>
        <dbReference type="PROSITE" id="PS50085"/>
    </source>
</evidence>
<evidence type="ECO:0000256" key="1">
    <source>
        <dbReference type="ARBA" id="ARBA00022468"/>
    </source>
</evidence>
<dbReference type="GO" id="GO:0005096">
    <property type="term" value="F:GTPase activator activity"/>
    <property type="evidence" value="ECO:0007669"/>
    <property type="project" value="UniProtKB-KW"/>
</dbReference>
<proteinExistence type="predicted"/>
<keyword evidence="5" id="KW-1185">Reference proteome</keyword>
<dbReference type="PANTHER" id="PTHR15711">
    <property type="entry name" value="RAP GTPASE-ACTIVATING PROTEIN"/>
    <property type="match status" value="1"/>
</dbReference>
<dbReference type="InterPro" id="IPR000331">
    <property type="entry name" value="Rap/Ran_GAP_dom"/>
</dbReference>
<name>A0A8H7VHY8_9FUNG</name>
<accession>A0A8H7VHY8</accession>
<comment type="caution">
    <text evidence="4">The sequence shown here is derived from an EMBL/GenBank/DDBJ whole genome shotgun (WGS) entry which is preliminary data.</text>
</comment>
<feature type="region of interest" description="Disordered" evidence="2">
    <location>
        <begin position="224"/>
        <end position="257"/>
    </location>
</feature>
<feature type="compositionally biased region" description="Low complexity" evidence="2">
    <location>
        <begin position="642"/>
        <end position="659"/>
    </location>
</feature>
<dbReference type="GO" id="GO:0051056">
    <property type="term" value="P:regulation of small GTPase mediated signal transduction"/>
    <property type="evidence" value="ECO:0007669"/>
    <property type="project" value="InterPro"/>
</dbReference>
<dbReference type="Gene3D" id="3.40.50.11210">
    <property type="entry name" value="Rap/Ran-GAP"/>
    <property type="match status" value="1"/>
</dbReference>
<feature type="compositionally biased region" description="Low complexity" evidence="2">
    <location>
        <begin position="235"/>
        <end position="251"/>
    </location>
</feature>
<dbReference type="Pfam" id="PF02145">
    <property type="entry name" value="Rap_GAP"/>
    <property type="match status" value="1"/>
</dbReference>
<gene>
    <name evidence="4" type="ORF">INT45_002535</name>
</gene>
<dbReference type="InterPro" id="IPR035974">
    <property type="entry name" value="Rap/Ran-GAP_sf"/>
</dbReference>
<protein>
    <recommendedName>
        <fullName evidence="3">Rap-GAP domain-containing protein</fullName>
    </recommendedName>
</protein>